<name>A0AAQ3UUC0_PASNO</name>
<reference evidence="2 3" key="1">
    <citation type="submission" date="2024-02" db="EMBL/GenBank/DDBJ databases">
        <title>High-quality chromosome-scale genome assembly of Pensacola bahiagrass (Paspalum notatum Flugge var. saurae).</title>
        <authorList>
            <person name="Vega J.M."/>
            <person name="Podio M."/>
            <person name="Orjuela J."/>
            <person name="Siena L.A."/>
            <person name="Pessino S.C."/>
            <person name="Combes M.C."/>
            <person name="Mariac C."/>
            <person name="Albertini E."/>
            <person name="Pupilli F."/>
            <person name="Ortiz J.P.A."/>
            <person name="Leblanc O."/>
        </authorList>
    </citation>
    <scope>NUCLEOTIDE SEQUENCE [LARGE SCALE GENOMIC DNA]</scope>
    <source>
        <strain evidence="2">R1</strain>
        <tissue evidence="2">Leaf</tissue>
    </source>
</reference>
<evidence type="ECO:0000256" key="1">
    <source>
        <dbReference type="SAM" id="Phobius"/>
    </source>
</evidence>
<protein>
    <recommendedName>
        <fullName evidence="4">Transmembrane protein</fullName>
    </recommendedName>
</protein>
<accession>A0AAQ3UUC0</accession>
<evidence type="ECO:0000313" key="3">
    <source>
        <dbReference type="Proteomes" id="UP001341281"/>
    </source>
</evidence>
<feature type="transmembrane region" description="Helical" evidence="1">
    <location>
        <begin position="126"/>
        <end position="146"/>
    </location>
</feature>
<keyword evidence="1" id="KW-1133">Transmembrane helix</keyword>
<dbReference type="Proteomes" id="UP001341281">
    <property type="component" value="Chromosome 10"/>
</dbReference>
<keyword evidence="3" id="KW-1185">Reference proteome</keyword>
<dbReference type="AlphaFoldDB" id="A0AAQ3UUC0"/>
<keyword evidence="1" id="KW-0472">Membrane</keyword>
<sequence length="162" mass="18533">MRKRHKKGMSAFQSFFGMRRLKRINEPSEGKEGRTGAPVAVPLLTLRVPAAGGGRAQTGRERALGARDGFVLFHVAIRLREKHSHTSEQGHQELQTYRPRCAIIVFLLFVQCANSVFHTYFYCFLYSVQTVFFTPIFIVTLVSVECRMASIEDRSRHRWVDG</sequence>
<evidence type="ECO:0000313" key="2">
    <source>
        <dbReference type="EMBL" id="WVZ96410.1"/>
    </source>
</evidence>
<gene>
    <name evidence="2" type="ORF">U9M48_042049</name>
</gene>
<evidence type="ECO:0008006" key="4">
    <source>
        <dbReference type="Google" id="ProtNLM"/>
    </source>
</evidence>
<feature type="transmembrane region" description="Helical" evidence="1">
    <location>
        <begin position="101"/>
        <end position="120"/>
    </location>
</feature>
<dbReference type="EMBL" id="CP144754">
    <property type="protein sequence ID" value="WVZ96410.1"/>
    <property type="molecule type" value="Genomic_DNA"/>
</dbReference>
<keyword evidence="1" id="KW-0812">Transmembrane</keyword>
<organism evidence="2 3">
    <name type="scientific">Paspalum notatum var. saurae</name>
    <dbReference type="NCBI Taxonomy" id="547442"/>
    <lineage>
        <taxon>Eukaryota</taxon>
        <taxon>Viridiplantae</taxon>
        <taxon>Streptophyta</taxon>
        <taxon>Embryophyta</taxon>
        <taxon>Tracheophyta</taxon>
        <taxon>Spermatophyta</taxon>
        <taxon>Magnoliopsida</taxon>
        <taxon>Liliopsida</taxon>
        <taxon>Poales</taxon>
        <taxon>Poaceae</taxon>
        <taxon>PACMAD clade</taxon>
        <taxon>Panicoideae</taxon>
        <taxon>Andropogonodae</taxon>
        <taxon>Paspaleae</taxon>
        <taxon>Paspalinae</taxon>
        <taxon>Paspalum</taxon>
    </lineage>
</organism>
<proteinExistence type="predicted"/>